<feature type="non-terminal residue" evidence="1">
    <location>
        <position position="1"/>
    </location>
</feature>
<reference evidence="1 2" key="1">
    <citation type="submission" date="2012-10" db="EMBL/GenBank/DDBJ databases">
        <title>Genome sequence of Vibrio Cholerae HENC-02.</title>
        <authorList>
            <person name="Eppinger M."/>
            <person name="Hasan N.A."/>
            <person name="Sengamalay N."/>
            <person name="Hine E."/>
            <person name="Su Q."/>
            <person name="Daugherty S.C."/>
            <person name="Young S."/>
            <person name="Sadzewicz L."/>
            <person name="Tallon L."/>
            <person name="Cebula T.A."/>
            <person name="Ravel J."/>
            <person name="Colwell R.R."/>
        </authorList>
    </citation>
    <scope>NUCLEOTIDE SEQUENCE [LARGE SCALE GENOMIC DNA]</scope>
    <source>
        <strain evidence="1 2">HENC-02</strain>
    </source>
</reference>
<accession>A0A454CY33</accession>
<sequence>PSDHLAVSSSLK</sequence>
<gene>
    <name evidence="1" type="ORF">VCHENC02_3035B</name>
</gene>
<comment type="caution">
    <text evidence="1">The sequence shown here is derived from an EMBL/GenBank/DDBJ whole genome shotgun (WGS) entry which is preliminary data.</text>
</comment>
<protein>
    <submittedName>
        <fullName evidence="1">Uncharacterized protein</fullName>
    </submittedName>
</protein>
<organism evidence="1 2">
    <name type="scientific">Vibrio harveyi</name>
    <name type="common">Beneckea harveyi</name>
    <dbReference type="NCBI Taxonomy" id="669"/>
    <lineage>
        <taxon>Bacteria</taxon>
        <taxon>Pseudomonadati</taxon>
        <taxon>Pseudomonadota</taxon>
        <taxon>Gammaproteobacteria</taxon>
        <taxon>Vibrionales</taxon>
        <taxon>Vibrionaceae</taxon>
        <taxon>Vibrio</taxon>
    </lineage>
</organism>
<evidence type="ECO:0000313" key="1">
    <source>
        <dbReference type="EMBL" id="EKM31308.1"/>
    </source>
</evidence>
<evidence type="ECO:0000313" key="2">
    <source>
        <dbReference type="Proteomes" id="UP000008367"/>
    </source>
</evidence>
<dbReference type="EMBL" id="AJSR01001253">
    <property type="protein sequence ID" value="EKM31308.1"/>
    <property type="molecule type" value="Genomic_DNA"/>
</dbReference>
<name>A0A454CY33_VIBHA</name>
<dbReference type="Proteomes" id="UP000008367">
    <property type="component" value="Unassembled WGS sequence"/>
</dbReference>
<proteinExistence type="predicted"/>